<proteinExistence type="predicted"/>
<sequence>MEVSNDDFMEVEIGSSVESLQNFLASQRDLFHSQIDQFQQIVVTQCKLTGVNPLSQEMAAGALSINIGKRPRDLLNPKAVNYMQSVFSIKDAISKKESREISALFGITVKQVRDFFASQRSRVRRLVQLSRERALISNSCEESHDGQINSDDPMRPINPVPLNSVGPINAEEASCSTQEATLSGLDGLDKQFVDNIFSLMQKEETFSGQEKLMEWILTVQNFVVLLWFLTRGGVMILATWLSTAAIEEQTSVLLLILKVLCHLPLHKAPPAQISAILQSVNRLRFYRTSDISNRARVLLAKWSKLLARNQAIKKPNGVNSSSDGKRETMLSHSIGQIMGSESWHSNVDVPEDILALSNECSDNLRKMEPLQVLKLLPSCSDDSNKKPGLGLSSSQFRERRKVQLVEQPGQKTGSRSPQAATTRPVTQGRPMSADDIQKAKMRALFMQSKYGKTGPAKESKGAKINGLNKPQTNQASISACSSKVPLPLKIEEDKKSPPLPSKITSRSEASYSNLKMDLKEPLWEKCKRVQIPWKTPAEVIIDGSWRIGVGQNSKEVDVEKNRNRRDKETIYQSIQEMPSNPKEPWDIEMDYDDTLTPEIPIEQLPDDDGDGAEIEIDPNQVAIHDVQVQGVATTSSNGNNNAVTAEPDLELLAVLLKNPELVFALTSGQAGSITNEDTVKLLDMIKSGGLNLSGLSENNANANTNTNDNYGMSAKAPETVEVSLPSPTPSSNPRTSGWSTEASSKNPFSRQSLPTDRIIHNSSTVVTTNLLSQIPAADNMVRQQPPTFALQSSKQITGAAVSRYSLPQATNVFPERQPPHALSSVHIQTPSPEIGLATMKKNIIGANASSANLPGAHSPLAMQVDGTSNVRPVPKLSVQEGVSNSYPQYSMLTSQTPSLPATQQHRHAAHLMQQQQQTHFSEPSYHSNTLHSYQPQIEKPGPVSDVWRVRQNGMPSSYHQSERNQNQYNNTLVGRSMQSSSSWDRNNHGSSSSSREGFETWSPENSPTRNPSHVPGRNFSESRMNDNHGRNVRPEWSRQQRGSSGYWDPARQGNKKWNDQRR</sequence>
<keyword evidence="2 3" id="KW-0238">DNA-binding</keyword>
<feature type="compositionally biased region" description="Low complexity" evidence="4">
    <location>
        <begin position="723"/>
        <end position="736"/>
    </location>
</feature>
<dbReference type="InterPro" id="IPR035441">
    <property type="entry name" value="TFIIS/LEDGF_dom_sf"/>
</dbReference>
<dbReference type="PROSITE" id="PS50071">
    <property type="entry name" value="HOMEOBOX_2"/>
    <property type="match status" value="1"/>
</dbReference>
<dbReference type="PANTHER" id="PTHR33400">
    <property type="entry name" value="ZINC FINGER CCCH DOMAIN-CONTAINING PROTEIN 6-RELATED"/>
    <property type="match status" value="1"/>
</dbReference>
<dbReference type="Gene3D" id="1.10.10.60">
    <property type="entry name" value="Homeodomain-like"/>
    <property type="match status" value="1"/>
</dbReference>
<dbReference type="SUPFAM" id="SSF46689">
    <property type="entry name" value="Homeodomain-like"/>
    <property type="match status" value="1"/>
</dbReference>
<accession>A0AAV1WPX7</accession>
<feature type="compositionally biased region" description="Polar residues" evidence="4">
    <location>
        <begin position="1002"/>
        <end position="1011"/>
    </location>
</feature>
<feature type="compositionally biased region" description="Basic and acidic residues" evidence="4">
    <location>
        <begin position="1023"/>
        <end position="1038"/>
    </location>
</feature>
<name>A0AAV1WPX7_LUPLU</name>
<dbReference type="InterPro" id="IPR001356">
    <property type="entry name" value="HD"/>
</dbReference>
<feature type="region of interest" description="Disordered" evidence="4">
    <location>
        <begin position="718"/>
        <end position="755"/>
    </location>
</feature>
<feature type="compositionally biased region" description="Polar residues" evidence="4">
    <location>
        <begin position="912"/>
        <end position="935"/>
    </location>
</feature>
<dbReference type="EMBL" id="CAXHTB010000008">
    <property type="protein sequence ID" value="CAL0311084.1"/>
    <property type="molecule type" value="Genomic_DNA"/>
</dbReference>
<protein>
    <recommendedName>
        <fullName evidence="5">Homeobox domain-containing protein</fullName>
    </recommendedName>
</protein>
<reference evidence="6 7" key="1">
    <citation type="submission" date="2024-03" db="EMBL/GenBank/DDBJ databases">
        <authorList>
            <person name="Martinez-Hernandez J."/>
        </authorList>
    </citation>
    <scope>NUCLEOTIDE SEQUENCE [LARGE SCALE GENOMIC DNA]</scope>
</reference>
<dbReference type="InterPro" id="IPR009057">
    <property type="entry name" value="Homeodomain-like_sf"/>
</dbReference>
<dbReference type="Proteomes" id="UP001497480">
    <property type="component" value="Unassembled WGS sequence"/>
</dbReference>
<comment type="caution">
    <text evidence="6">The sequence shown here is derived from an EMBL/GenBank/DDBJ whole genome shotgun (WGS) entry which is preliminary data.</text>
</comment>
<dbReference type="SUPFAM" id="SSF47676">
    <property type="entry name" value="Conserved domain common to transcription factors TFIIS, elongin A, CRSP70"/>
    <property type="match status" value="1"/>
</dbReference>
<gene>
    <name evidence="6" type="ORF">LLUT_LOCUS12144</name>
</gene>
<evidence type="ECO:0000313" key="7">
    <source>
        <dbReference type="Proteomes" id="UP001497480"/>
    </source>
</evidence>
<feature type="region of interest" description="Disordered" evidence="4">
    <location>
        <begin position="902"/>
        <end position="941"/>
    </location>
</feature>
<feature type="compositionally biased region" description="Polar residues" evidence="4">
    <location>
        <begin position="737"/>
        <end position="755"/>
    </location>
</feature>
<dbReference type="SMART" id="SM00389">
    <property type="entry name" value="HOX"/>
    <property type="match status" value="1"/>
</dbReference>
<evidence type="ECO:0000259" key="5">
    <source>
        <dbReference type="PROSITE" id="PS50071"/>
    </source>
</evidence>
<organism evidence="6 7">
    <name type="scientific">Lupinus luteus</name>
    <name type="common">European yellow lupine</name>
    <dbReference type="NCBI Taxonomy" id="3873"/>
    <lineage>
        <taxon>Eukaryota</taxon>
        <taxon>Viridiplantae</taxon>
        <taxon>Streptophyta</taxon>
        <taxon>Embryophyta</taxon>
        <taxon>Tracheophyta</taxon>
        <taxon>Spermatophyta</taxon>
        <taxon>Magnoliopsida</taxon>
        <taxon>eudicotyledons</taxon>
        <taxon>Gunneridae</taxon>
        <taxon>Pentapetalae</taxon>
        <taxon>rosids</taxon>
        <taxon>fabids</taxon>
        <taxon>Fabales</taxon>
        <taxon>Fabaceae</taxon>
        <taxon>Papilionoideae</taxon>
        <taxon>50 kb inversion clade</taxon>
        <taxon>genistoids sensu lato</taxon>
        <taxon>core genistoids</taxon>
        <taxon>Genisteae</taxon>
        <taxon>Lupinus</taxon>
    </lineage>
</organism>
<feature type="compositionally biased region" description="Polar residues" evidence="4">
    <location>
        <begin position="468"/>
        <end position="480"/>
    </location>
</feature>
<evidence type="ECO:0000256" key="2">
    <source>
        <dbReference type="ARBA" id="ARBA00023125"/>
    </source>
</evidence>
<keyword evidence="3" id="KW-0371">Homeobox</keyword>
<comment type="subcellular location">
    <subcellularLocation>
        <location evidence="1 3">Nucleus</location>
    </subcellularLocation>
</comment>
<evidence type="ECO:0000313" key="6">
    <source>
        <dbReference type="EMBL" id="CAL0311084.1"/>
    </source>
</evidence>
<evidence type="ECO:0000256" key="3">
    <source>
        <dbReference type="PROSITE-ProRule" id="PRU00108"/>
    </source>
</evidence>
<feature type="region of interest" description="Disordered" evidence="4">
    <location>
        <begin position="451"/>
        <end position="480"/>
    </location>
</feature>
<feature type="domain" description="Homeobox" evidence="5">
    <location>
        <begin position="66"/>
        <end position="126"/>
    </location>
</feature>
<dbReference type="GO" id="GO:0010228">
    <property type="term" value="P:vegetative to reproductive phase transition of meristem"/>
    <property type="evidence" value="ECO:0007669"/>
    <property type="project" value="TreeGrafter"/>
</dbReference>
<keyword evidence="3" id="KW-0539">Nucleus</keyword>
<dbReference type="PANTHER" id="PTHR33400:SF6">
    <property type="entry name" value="HOMEOBOX PROTEIN LUMINIDEPENDENS"/>
    <property type="match status" value="1"/>
</dbReference>
<feature type="region of interest" description="Disordered" evidence="4">
    <location>
        <begin position="975"/>
        <end position="1062"/>
    </location>
</feature>
<dbReference type="GO" id="GO:0003677">
    <property type="term" value="F:DNA binding"/>
    <property type="evidence" value="ECO:0007669"/>
    <property type="project" value="UniProtKB-UniRule"/>
</dbReference>
<dbReference type="GO" id="GO:0005634">
    <property type="term" value="C:nucleus"/>
    <property type="evidence" value="ECO:0007669"/>
    <property type="project" value="UniProtKB-SubCell"/>
</dbReference>
<feature type="compositionally biased region" description="Polar residues" evidence="4">
    <location>
        <begin position="975"/>
        <end position="995"/>
    </location>
</feature>
<dbReference type="AlphaFoldDB" id="A0AAV1WPX7"/>
<feature type="compositionally biased region" description="Polar residues" evidence="4">
    <location>
        <begin position="409"/>
        <end position="425"/>
    </location>
</feature>
<evidence type="ECO:0000256" key="1">
    <source>
        <dbReference type="ARBA" id="ARBA00004123"/>
    </source>
</evidence>
<feature type="DNA-binding region" description="Homeobox" evidence="3">
    <location>
        <begin position="68"/>
        <end position="127"/>
    </location>
</feature>
<keyword evidence="7" id="KW-1185">Reference proteome</keyword>
<feature type="region of interest" description="Disordered" evidence="4">
    <location>
        <begin position="377"/>
        <end position="432"/>
    </location>
</feature>
<evidence type="ECO:0000256" key="4">
    <source>
        <dbReference type="SAM" id="MobiDB-lite"/>
    </source>
</evidence>